<proteinExistence type="predicted"/>
<reference evidence="1 2" key="1">
    <citation type="journal article" date="2009" name="Nat. Genet.">
        <title>The genome of the cucumber, Cucumis sativus L.</title>
        <authorList>
            <person name="Huang S."/>
            <person name="Li R."/>
            <person name="Zhang Z."/>
            <person name="Li L."/>
            <person name="Gu X."/>
            <person name="Fan W."/>
            <person name="Lucas W.J."/>
            <person name="Wang X."/>
            <person name="Xie B."/>
            <person name="Ni P."/>
            <person name="Ren Y."/>
            <person name="Zhu H."/>
            <person name="Li J."/>
            <person name="Lin K."/>
            <person name="Jin W."/>
            <person name="Fei Z."/>
            <person name="Li G."/>
            <person name="Staub J."/>
            <person name="Kilian A."/>
            <person name="van der Vossen E.A."/>
            <person name="Wu Y."/>
            <person name="Guo J."/>
            <person name="He J."/>
            <person name="Jia Z."/>
            <person name="Ren Y."/>
            <person name="Tian G."/>
            <person name="Lu Y."/>
            <person name="Ruan J."/>
            <person name="Qian W."/>
            <person name="Wang M."/>
            <person name="Huang Q."/>
            <person name="Li B."/>
            <person name="Xuan Z."/>
            <person name="Cao J."/>
            <person name="Asan"/>
            <person name="Wu Z."/>
            <person name="Zhang J."/>
            <person name="Cai Q."/>
            <person name="Bai Y."/>
            <person name="Zhao B."/>
            <person name="Han Y."/>
            <person name="Li Y."/>
            <person name="Li X."/>
            <person name="Wang S."/>
            <person name="Shi Q."/>
            <person name="Liu S."/>
            <person name="Cho W.K."/>
            <person name="Kim J.Y."/>
            <person name="Xu Y."/>
            <person name="Heller-Uszynska K."/>
            <person name="Miao H."/>
            <person name="Cheng Z."/>
            <person name="Zhang S."/>
            <person name="Wu J."/>
            <person name="Yang Y."/>
            <person name="Kang H."/>
            <person name="Li M."/>
            <person name="Liang H."/>
            <person name="Ren X."/>
            <person name="Shi Z."/>
            <person name="Wen M."/>
            <person name="Jian M."/>
            <person name="Yang H."/>
            <person name="Zhang G."/>
            <person name="Yang Z."/>
            <person name="Chen R."/>
            <person name="Liu S."/>
            <person name="Li J."/>
            <person name="Ma L."/>
            <person name="Liu H."/>
            <person name="Zhou Y."/>
            <person name="Zhao J."/>
            <person name="Fang X."/>
            <person name="Li G."/>
            <person name="Fang L."/>
            <person name="Li Y."/>
            <person name="Liu D."/>
            <person name="Zheng H."/>
            <person name="Zhang Y."/>
            <person name="Qin N."/>
            <person name="Li Z."/>
            <person name="Yang G."/>
            <person name="Yang S."/>
            <person name="Bolund L."/>
            <person name="Kristiansen K."/>
            <person name="Zheng H."/>
            <person name="Li S."/>
            <person name="Zhang X."/>
            <person name="Yang H."/>
            <person name="Wang J."/>
            <person name="Sun R."/>
            <person name="Zhang B."/>
            <person name="Jiang S."/>
            <person name="Wang J."/>
            <person name="Du Y."/>
            <person name="Li S."/>
        </authorList>
    </citation>
    <scope>NUCLEOTIDE SEQUENCE [LARGE SCALE GENOMIC DNA]</scope>
    <source>
        <strain evidence="2">cv. 9930</strain>
    </source>
</reference>
<dbReference type="AlphaFoldDB" id="A0A0A0KYI6"/>
<reference evidence="1 2" key="3">
    <citation type="journal article" date="2010" name="BMC Genomics">
        <title>Transcriptome sequencing and comparative analysis of cucumber flowers with different sex types.</title>
        <authorList>
            <person name="Guo S."/>
            <person name="Zheng Y."/>
            <person name="Joung J.G."/>
            <person name="Liu S."/>
            <person name="Zhang Z."/>
            <person name="Crasta O.R."/>
            <person name="Sobral B.W."/>
            <person name="Xu Y."/>
            <person name="Huang S."/>
            <person name="Fei Z."/>
        </authorList>
    </citation>
    <scope>NUCLEOTIDE SEQUENCE [LARGE SCALE GENOMIC DNA]</scope>
    <source>
        <strain evidence="2">cv. 9930</strain>
    </source>
</reference>
<keyword evidence="2" id="KW-1185">Reference proteome</keyword>
<name>A0A0A0KYI6_CUCSA</name>
<dbReference type="EMBL" id="CM002925">
    <property type="protein sequence ID" value="KGN54740.1"/>
    <property type="molecule type" value="Genomic_DNA"/>
</dbReference>
<protein>
    <submittedName>
        <fullName evidence="1">Uncharacterized protein</fullName>
    </submittedName>
</protein>
<evidence type="ECO:0000313" key="2">
    <source>
        <dbReference type="Proteomes" id="UP000029981"/>
    </source>
</evidence>
<reference evidence="1 2" key="2">
    <citation type="journal article" date="2009" name="PLoS ONE">
        <title>An integrated genetic and cytogenetic map of the cucumber genome.</title>
        <authorList>
            <person name="Ren Y."/>
            <person name="Zhang Z."/>
            <person name="Liu J."/>
            <person name="Staub J.E."/>
            <person name="Han Y."/>
            <person name="Cheng Z."/>
            <person name="Li X."/>
            <person name="Lu J."/>
            <person name="Miao H."/>
            <person name="Kang H."/>
            <person name="Xie B."/>
            <person name="Gu X."/>
            <person name="Wang X."/>
            <person name="Du Y."/>
            <person name="Jin W."/>
            <person name="Huang S."/>
        </authorList>
    </citation>
    <scope>NUCLEOTIDE SEQUENCE [LARGE SCALE GENOMIC DNA]</scope>
    <source>
        <strain evidence="2">cv. 9930</strain>
    </source>
</reference>
<dbReference type="Gramene" id="KGN54740">
    <property type="protein sequence ID" value="KGN54740"/>
    <property type="gene ID" value="Csa_4G439070"/>
</dbReference>
<dbReference type="Proteomes" id="UP000029981">
    <property type="component" value="Chromosome 4"/>
</dbReference>
<organism evidence="1 2">
    <name type="scientific">Cucumis sativus</name>
    <name type="common">Cucumber</name>
    <dbReference type="NCBI Taxonomy" id="3659"/>
    <lineage>
        <taxon>Eukaryota</taxon>
        <taxon>Viridiplantae</taxon>
        <taxon>Streptophyta</taxon>
        <taxon>Embryophyta</taxon>
        <taxon>Tracheophyta</taxon>
        <taxon>Spermatophyta</taxon>
        <taxon>Magnoliopsida</taxon>
        <taxon>eudicotyledons</taxon>
        <taxon>Gunneridae</taxon>
        <taxon>Pentapetalae</taxon>
        <taxon>rosids</taxon>
        <taxon>fabids</taxon>
        <taxon>Cucurbitales</taxon>
        <taxon>Cucurbitaceae</taxon>
        <taxon>Benincaseae</taxon>
        <taxon>Cucumis</taxon>
    </lineage>
</organism>
<sequence>MLKPCGSSHLSPLERRLARREEEEATQATIQGKRWNSPEIEVTDARECGYCRNAVEEDTNLFRAWVTRAMVEQRHPVHRRARTAAETVPLGCRIVIRT</sequence>
<accession>A0A0A0KYI6</accession>
<gene>
    <name evidence="1" type="ORF">Csa_4G439070</name>
</gene>
<reference evidence="1 2" key="4">
    <citation type="journal article" date="2011" name="BMC Genomics">
        <title>RNA-Seq improves annotation of protein-coding genes in the cucumber genome.</title>
        <authorList>
            <person name="Li Z."/>
            <person name="Zhang Z."/>
            <person name="Yan P."/>
            <person name="Huang S."/>
            <person name="Fei Z."/>
            <person name="Lin K."/>
        </authorList>
    </citation>
    <scope>NUCLEOTIDE SEQUENCE [LARGE SCALE GENOMIC DNA]</scope>
    <source>
        <strain evidence="2">cv. 9930</strain>
    </source>
</reference>
<evidence type="ECO:0000313" key="1">
    <source>
        <dbReference type="EMBL" id="KGN54740.1"/>
    </source>
</evidence>